<evidence type="ECO:0000256" key="3">
    <source>
        <dbReference type="ARBA" id="ARBA00022714"/>
    </source>
</evidence>
<organism evidence="11 12">
    <name type="scientific">Streptantibioticus cattleyicolor (strain ATCC 35852 / DSM 46488 / JCM 4925 / NBRC 14057 / NRRL 8057)</name>
    <name type="common">Streptomyces cattleya</name>
    <dbReference type="NCBI Taxonomy" id="1003195"/>
    <lineage>
        <taxon>Bacteria</taxon>
        <taxon>Bacillati</taxon>
        <taxon>Actinomycetota</taxon>
        <taxon>Actinomycetes</taxon>
        <taxon>Kitasatosporales</taxon>
        <taxon>Streptomycetaceae</taxon>
        <taxon>Streptantibioticus</taxon>
    </lineage>
</organism>
<dbReference type="eggNOG" id="COG0723">
    <property type="taxonomic scope" value="Bacteria"/>
</dbReference>
<keyword evidence="3" id="KW-0001">2Fe-2S</keyword>
<dbReference type="SUPFAM" id="SSF50022">
    <property type="entry name" value="ISP domain"/>
    <property type="match status" value="1"/>
</dbReference>
<dbReference type="GO" id="GO:0016705">
    <property type="term" value="F:oxidoreductase activity, acting on paired donors, with incorporation or reduction of molecular oxygen"/>
    <property type="evidence" value="ECO:0007669"/>
    <property type="project" value="UniProtKB-ARBA"/>
</dbReference>
<dbReference type="PROSITE" id="PS51296">
    <property type="entry name" value="RIESKE"/>
    <property type="match status" value="1"/>
</dbReference>
<comment type="function">
    <text evidence="1">Iron-sulfur subunit of the cytochrome bc1 complex, an essential component of the respiratory electron transport chain required for ATP synthesis. The bc1 complex catalyzes the oxidation of menaquinol and the reduction of cytochrome c in the respiratory chain. The bc1 complex operates through a Q-cycle mechanism that couples electron transfer to generation of the proton gradient that drives ATP synthesis.</text>
</comment>
<evidence type="ECO:0000259" key="10">
    <source>
        <dbReference type="PROSITE" id="PS51296"/>
    </source>
</evidence>
<evidence type="ECO:0000313" key="12">
    <source>
        <dbReference type="Proteomes" id="UP000007842"/>
    </source>
</evidence>
<evidence type="ECO:0000256" key="7">
    <source>
        <dbReference type="ARBA" id="ARBA00023157"/>
    </source>
</evidence>
<dbReference type="GO" id="GO:0004497">
    <property type="term" value="F:monooxygenase activity"/>
    <property type="evidence" value="ECO:0007669"/>
    <property type="project" value="UniProtKB-ARBA"/>
</dbReference>
<dbReference type="GO" id="GO:0046872">
    <property type="term" value="F:metal ion binding"/>
    <property type="evidence" value="ECO:0007669"/>
    <property type="project" value="UniProtKB-KW"/>
</dbReference>
<evidence type="ECO:0000256" key="8">
    <source>
        <dbReference type="ARBA" id="ARBA00029586"/>
    </source>
</evidence>
<evidence type="ECO:0000256" key="1">
    <source>
        <dbReference type="ARBA" id="ARBA00002494"/>
    </source>
</evidence>
<proteinExistence type="predicted"/>
<evidence type="ECO:0000256" key="6">
    <source>
        <dbReference type="ARBA" id="ARBA00023014"/>
    </source>
</evidence>
<dbReference type="CDD" id="cd03467">
    <property type="entry name" value="Rieske"/>
    <property type="match status" value="1"/>
</dbReference>
<feature type="domain" description="Rieske" evidence="10">
    <location>
        <begin position="37"/>
        <end position="131"/>
    </location>
</feature>
<comment type="cofactor">
    <cofactor evidence="9">
        <name>[2Fe-2S] cluster</name>
        <dbReference type="ChEBI" id="CHEBI:190135"/>
    </cofactor>
</comment>
<dbReference type="Gene3D" id="2.102.10.10">
    <property type="entry name" value="Rieske [2Fe-2S] iron-sulphur domain"/>
    <property type="match status" value="1"/>
</dbReference>
<dbReference type="PANTHER" id="PTHR10134">
    <property type="entry name" value="CYTOCHROME B-C1 COMPLEX SUBUNIT RIESKE, MITOCHONDRIAL"/>
    <property type="match status" value="1"/>
</dbReference>
<sequence>MSDHPATRRTVLQSAAVASVACLGLSACGGPKPMPETDLGSPEQVPVGGAKVFPEQRVIVAQPAKGSFKAFSARCTHQGCVVGGNVDSHGVVTCPCHGSRFNTATGAVVQGPADAPLDTVPVRVRGGKLIAGGAQG</sequence>
<evidence type="ECO:0000256" key="2">
    <source>
        <dbReference type="ARBA" id="ARBA00015816"/>
    </source>
</evidence>
<dbReference type="PRINTS" id="PR00162">
    <property type="entry name" value="RIESKE"/>
</dbReference>
<protein>
    <recommendedName>
        <fullName evidence="2">Cytochrome bc1 complex Rieske iron-sulfur subunit</fullName>
    </recommendedName>
    <alternativeName>
        <fullName evidence="8">Cytochrome bc1 reductase complex subunit QcrA</fullName>
    </alternativeName>
</protein>
<accession>F8JXU0</accession>
<dbReference type="HOGENOM" id="CLU_055690_1_4_11"/>
<name>F8JXU0_STREN</name>
<dbReference type="OrthoDB" id="25106at2"/>
<keyword evidence="4" id="KW-0479">Metal-binding</keyword>
<dbReference type="GO" id="GO:0016020">
    <property type="term" value="C:membrane"/>
    <property type="evidence" value="ECO:0007669"/>
    <property type="project" value="InterPro"/>
</dbReference>
<dbReference type="InterPro" id="IPR014349">
    <property type="entry name" value="Rieske_Fe-S_prot"/>
</dbReference>
<evidence type="ECO:0000256" key="9">
    <source>
        <dbReference type="ARBA" id="ARBA00034078"/>
    </source>
</evidence>
<accession>G8WPX7</accession>
<keyword evidence="12" id="KW-1185">Reference proteome</keyword>
<evidence type="ECO:0000313" key="11">
    <source>
        <dbReference type="EMBL" id="AEW93477.1"/>
    </source>
</evidence>
<dbReference type="EMBL" id="CP003219">
    <property type="protein sequence ID" value="AEW93477.1"/>
    <property type="molecule type" value="Genomic_DNA"/>
</dbReference>
<dbReference type="KEGG" id="scy:SCATT_11060"/>
<dbReference type="KEGG" id="sct:SCAT_1110"/>
<dbReference type="Pfam" id="PF00355">
    <property type="entry name" value="Rieske"/>
    <property type="match status" value="1"/>
</dbReference>
<keyword evidence="5" id="KW-0408">Iron</keyword>
<dbReference type="PATRIC" id="fig|1003195.11.peg.2694"/>
<keyword evidence="6" id="KW-0411">Iron-sulfur</keyword>
<dbReference type="InterPro" id="IPR036922">
    <property type="entry name" value="Rieske_2Fe-2S_sf"/>
</dbReference>
<keyword evidence="7" id="KW-1015">Disulfide bond</keyword>
<dbReference type="AlphaFoldDB" id="F8JXU0"/>
<gene>
    <name evidence="11" type="ordered locus">SCATT_11060</name>
</gene>
<dbReference type="InterPro" id="IPR017941">
    <property type="entry name" value="Rieske_2Fe-2S"/>
</dbReference>
<dbReference type="STRING" id="1003195.SCATT_11060"/>
<dbReference type="RefSeq" id="WP_014141868.1">
    <property type="nucleotide sequence ID" value="NC_016111.1"/>
</dbReference>
<dbReference type="GO" id="GO:0051537">
    <property type="term" value="F:2 iron, 2 sulfur cluster binding"/>
    <property type="evidence" value="ECO:0007669"/>
    <property type="project" value="UniProtKB-KW"/>
</dbReference>
<reference evidence="12" key="1">
    <citation type="submission" date="2011-12" db="EMBL/GenBank/DDBJ databases">
        <title>Complete genome sequence of Streptomyces cattleya strain DSM 46488.</title>
        <authorList>
            <person name="Ou H.-Y."/>
            <person name="Li P."/>
            <person name="Zhao C."/>
            <person name="O'Hagan D."/>
            <person name="Deng Z."/>
        </authorList>
    </citation>
    <scope>NUCLEOTIDE SEQUENCE [LARGE SCALE GENOMIC DNA]</scope>
    <source>
        <strain evidence="12">ATCC 35852 / DSM 46488 / JCM 4925 / NBRC 14057 / NRRL 8057</strain>
    </source>
</reference>
<evidence type="ECO:0000256" key="5">
    <source>
        <dbReference type="ARBA" id="ARBA00023004"/>
    </source>
</evidence>
<evidence type="ECO:0000256" key="4">
    <source>
        <dbReference type="ARBA" id="ARBA00022723"/>
    </source>
</evidence>
<dbReference type="InterPro" id="IPR005805">
    <property type="entry name" value="Rieske_Fe-S_prot_C"/>
</dbReference>
<dbReference type="Proteomes" id="UP000007842">
    <property type="component" value="Chromosome"/>
</dbReference>